<comment type="caution">
    <text evidence="4">The sequence shown here is derived from an EMBL/GenBank/DDBJ whole genome shotgun (WGS) entry which is preliminary data.</text>
</comment>
<evidence type="ECO:0000259" key="3">
    <source>
        <dbReference type="Pfam" id="PF24035"/>
    </source>
</evidence>
<dbReference type="EMBL" id="JBHTAH010000006">
    <property type="protein sequence ID" value="MFC7069694.1"/>
    <property type="molecule type" value="Genomic_DNA"/>
</dbReference>
<keyword evidence="2" id="KW-1133">Transmembrane helix</keyword>
<feature type="transmembrane region" description="Helical" evidence="2">
    <location>
        <begin position="122"/>
        <end position="141"/>
    </location>
</feature>
<dbReference type="GeneID" id="81124117"/>
<keyword evidence="2" id="KW-0472">Membrane</keyword>
<evidence type="ECO:0000313" key="5">
    <source>
        <dbReference type="Proteomes" id="UP001596461"/>
    </source>
</evidence>
<evidence type="ECO:0000313" key="4">
    <source>
        <dbReference type="EMBL" id="MFC7069694.1"/>
    </source>
</evidence>
<accession>A0ABD5WCN1</accession>
<evidence type="ECO:0000256" key="2">
    <source>
        <dbReference type="SAM" id="Phobius"/>
    </source>
</evidence>
<dbReference type="Proteomes" id="UP001596461">
    <property type="component" value="Unassembled WGS sequence"/>
</dbReference>
<dbReference type="Pfam" id="PF24035">
    <property type="entry name" value="DUF7344"/>
    <property type="match status" value="1"/>
</dbReference>
<organism evidence="4 5">
    <name type="scientific">Halobaculum lipolyticum</name>
    <dbReference type="NCBI Taxonomy" id="3032001"/>
    <lineage>
        <taxon>Archaea</taxon>
        <taxon>Methanobacteriati</taxon>
        <taxon>Methanobacteriota</taxon>
        <taxon>Stenosarchaea group</taxon>
        <taxon>Halobacteria</taxon>
        <taxon>Halobacteriales</taxon>
        <taxon>Haloferacaceae</taxon>
        <taxon>Halobaculum</taxon>
    </lineage>
</organism>
<sequence>MLHALVASDGGSTVSELARRLAAWETGKTPEAVTSKERKRTYTALRQTHLPKLAEYDVVDYDVNRGTVALTEVGEDLQPYLWPRRQLGEEYARLAIVAVLSSAVVTVLSWLGVPPFGMLEGYLLTAVVTLAFGIVTLGAYLRSRPSVLHGSAHRSDTQYGGLDDAASDD</sequence>
<keyword evidence="2" id="KW-0812">Transmembrane</keyword>
<name>A0ABD5WCN1_9EURY</name>
<reference evidence="4 5" key="1">
    <citation type="journal article" date="2019" name="Int. J. Syst. Evol. Microbiol.">
        <title>The Global Catalogue of Microorganisms (GCM) 10K type strain sequencing project: providing services to taxonomists for standard genome sequencing and annotation.</title>
        <authorList>
            <consortium name="The Broad Institute Genomics Platform"/>
            <consortium name="The Broad Institute Genome Sequencing Center for Infectious Disease"/>
            <person name="Wu L."/>
            <person name="Ma J."/>
        </authorList>
    </citation>
    <scope>NUCLEOTIDE SEQUENCE [LARGE SCALE GENOMIC DNA]</scope>
    <source>
        <strain evidence="4 5">DT31</strain>
    </source>
</reference>
<dbReference type="InterPro" id="IPR055768">
    <property type="entry name" value="DUF7344"/>
</dbReference>
<proteinExistence type="predicted"/>
<feature type="domain" description="DUF7344" evidence="3">
    <location>
        <begin position="2"/>
        <end position="68"/>
    </location>
</feature>
<gene>
    <name evidence="4" type="ORF">ACFQL9_08575</name>
</gene>
<feature type="region of interest" description="Disordered" evidence="1">
    <location>
        <begin position="150"/>
        <end position="169"/>
    </location>
</feature>
<evidence type="ECO:0000256" key="1">
    <source>
        <dbReference type="SAM" id="MobiDB-lite"/>
    </source>
</evidence>
<protein>
    <recommendedName>
        <fullName evidence="3">DUF7344 domain-containing protein</fullName>
    </recommendedName>
</protein>
<dbReference type="RefSeq" id="WP_284032281.1">
    <property type="nucleotide sequence ID" value="NZ_CP126154.1"/>
</dbReference>
<dbReference type="AlphaFoldDB" id="A0ABD5WCN1"/>
<keyword evidence="5" id="KW-1185">Reference proteome</keyword>
<feature type="transmembrane region" description="Helical" evidence="2">
    <location>
        <begin position="91"/>
        <end position="110"/>
    </location>
</feature>